<dbReference type="EMBL" id="OFSM01000010">
    <property type="protein sequence ID" value="SOY29562.1"/>
    <property type="molecule type" value="Genomic_DNA"/>
</dbReference>
<feature type="repeat" description="TPR" evidence="3">
    <location>
        <begin position="157"/>
        <end position="190"/>
    </location>
</feature>
<dbReference type="PANTHER" id="PTHR44943:SF8">
    <property type="entry name" value="TPR REPEAT-CONTAINING PROTEIN MJ0263"/>
    <property type="match status" value="1"/>
</dbReference>
<dbReference type="OrthoDB" id="9791784at2"/>
<dbReference type="SUPFAM" id="SSF48452">
    <property type="entry name" value="TPR-like"/>
    <property type="match status" value="2"/>
</dbReference>
<keyword evidence="1" id="KW-0677">Repeat</keyword>
<keyword evidence="2 3" id="KW-0802">TPR repeat</keyword>
<keyword evidence="4" id="KW-0812">Transmembrane</keyword>
<dbReference type="AlphaFoldDB" id="A0A2K4ZGK1"/>
<evidence type="ECO:0000256" key="3">
    <source>
        <dbReference type="PROSITE-ProRule" id="PRU00339"/>
    </source>
</evidence>
<keyword evidence="6" id="KW-1185">Reference proteome</keyword>
<dbReference type="RefSeq" id="WP_103239653.1">
    <property type="nucleotide sequence ID" value="NZ_CANRXC010000034.1"/>
</dbReference>
<dbReference type="Gene3D" id="1.25.40.10">
    <property type="entry name" value="Tetratricopeptide repeat domain"/>
    <property type="match status" value="3"/>
</dbReference>
<dbReference type="InterPro" id="IPR019734">
    <property type="entry name" value="TPR_rpt"/>
</dbReference>
<feature type="repeat" description="TPR" evidence="3">
    <location>
        <begin position="385"/>
        <end position="418"/>
    </location>
</feature>
<dbReference type="Pfam" id="PF13176">
    <property type="entry name" value="TPR_7"/>
    <property type="match status" value="1"/>
</dbReference>
<protein>
    <submittedName>
        <fullName evidence="5">Tetratricopeptide repeat protein</fullName>
    </submittedName>
</protein>
<evidence type="ECO:0000313" key="6">
    <source>
        <dbReference type="Proteomes" id="UP000236311"/>
    </source>
</evidence>
<keyword evidence="4" id="KW-0472">Membrane</keyword>
<dbReference type="Proteomes" id="UP000236311">
    <property type="component" value="Unassembled WGS sequence"/>
</dbReference>
<proteinExistence type="predicted"/>
<dbReference type="PANTHER" id="PTHR44943">
    <property type="entry name" value="CELLULOSE SYNTHASE OPERON PROTEIN C"/>
    <property type="match status" value="1"/>
</dbReference>
<organism evidence="5 6">
    <name type="scientific">Acetatifactor muris</name>
    <dbReference type="NCBI Taxonomy" id="879566"/>
    <lineage>
        <taxon>Bacteria</taxon>
        <taxon>Bacillati</taxon>
        <taxon>Bacillota</taxon>
        <taxon>Clostridia</taxon>
        <taxon>Lachnospirales</taxon>
        <taxon>Lachnospiraceae</taxon>
        <taxon>Acetatifactor</taxon>
    </lineage>
</organism>
<dbReference type="SMART" id="SM00028">
    <property type="entry name" value="TPR"/>
    <property type="match status" value="6"/>
</dbReference>
<dbReference type="Pfam" id="PF13432">
    <property type="entry name" value="TPR_16"/>
    <property type="match status" value="1"/>
</dbReference>
<reference evidence="5 6" key="1">
    <citation type="submission" date="2018-01" db="EMBL/GenBank/DDBJ databases">
        <authorList>
            <person name="Gaut B.S."/>
            <person name="Morton B.R."/>
            <person name="Clegg M.T."/>
            <person name="Duvall M.R."/>
        </authorList>
    </citation>
    <scope>NUCLEOTIDE SEQUENCE [LARGE SCALE GENOMIC DNA]</scope>
    <source>
        <strain evidence="5">GP69</strain>
    </source>
</reference>
<evidence type="ECO:0000313" key="5">
    <source>
        <dbReference type="EMBL" id="SOY29562.1"/>
    </source>
</evidence>
<dbReference type="InterPro" id="IPR011990">
    <property type="entry name" value="TPR-like_helical_dom_sf"/>
</dbReference>
<evidence type="ECO:0000256" key="2">
    <source>
        <dbReference type="ARBA" id="ARBA00022803"/>
    </source>
</evidence>
<name>A0A2K4ZGK1_9FIRM</name>
<keyword evidence="4" id="KW-1133">Transmembrane helix</keyword>
<evidence type="ECO:0000256" key="1">
    <source>
        <dbReference type="ARBA" id="ARBA00022737"/>
    </source>
</evidence>
<evidence type="ECO:0000256" key="4">
    <source>
        <dbReference type="SAM" id="Phobius"/>
    </source>
</evidence>
<gene>
    <name evidence="5" type="ORF">AMURIS_02283</name>
</gene>
<sequence length="469" mass="52322">MFCYNCGCHLSEHDFCTSCGADVSLYKKVIRVSNMFYNEGLEKAGVRDLSGAIVSLRQSLKFNKDNIKARNLLGLVYYEMGEVVTALSQWVISKNMQPEKNIADEYIDRLQSNSGRLDSINQTIKKYNRALAQCNQGNKDLAVIQLKKVLSLNPRFIHARQLLALLYMDRGEWDRAERELRRCMEIDRNNLQTMRYLKEVEQTLIPEEGEKPVTKRKKEEAVRYQSENELIIQPLNVKEPGRSGVATVLNLAIGLVIGLAVMYFLVMPTAQSKARNEAQETITKISNESDGKTVRIQELEGQVASLKGDISSLNQQIEGFVGEDGTLQNMEGLLHAAASYLKEEDIVTVAADLETVSGKVDMEQMTEGFQDLYGAILAKIGPELAVQYYNTGNDAYRAGNYPEAIEALVKAVNYDAANVEALYLLAQSYNQNGNGAEAIAAYDKVIELFPGTQRARSSQQARDRLAAGN</sequence>
<feature type="repeat" description="TPR" evidence="3">
    <location>
        <begin position="419"/>
        <end position="452"/>
    </location>
</feature>
<accession>A0A2K4ZGK1</accession>
<dbReference type="PROSITE" id="PS50005">
    <property type="entry name" value="TPR"/>
    <property type="match status" value="3"/>
</dbReference>
<feature type="transmembrane region" description="Helical" evidence="4">
    <location>
        <begin position="244"/>
        <end position="266"/>
    </location>
</feature>
<dbReference type="InterPro" id="IPR051685">
    <property type="entry name" value="Ycf3/AcsC/BcsC/TPR_MFPF"/>
</dbReference>